<dbReference type="PROSITE" id="PS50011">
    <property type="entry name" value="PROTEIN_KINASE_DOM"/>
    <property type="match status" value="1"/>
</dbReference>
<dbReference type="InterPro" id="IPR011009">
    <property type="entry name" value="Kinase-like_dom_sf"/>
</dbReference>
<dbReference type="Gene3D" id="1.10.510.10">
    <property type="entry name" value="Transferase(Phosphotransferase) domain 1"/>
    <property type="match status" value="1"/>
</dbReference>
<reference evidence="3" key="2">
    <citation type="submission" date="2015-01" db="EMBL/GenBank/DDBJ databases">
        <title>Evolutionary Origins and Diversification of the Mycorrhizal Mutualists.</title>
        <authorList>
            <consortium name="DOE Joint Genome Institute"/>
            <consortium name="Mycorrhizal Genomics Consortium"/>
            <person name="Kohler A."/>
            <person name="Kuo A."/>
            <person name="Nagy L.G."/>
            <person name="Floudas D."/>
            <person name="Copeland A."/>
            <person name="Barry K.W."/>
            <person name="Cichocki N."/>
            <person name="Veneault-Fourrey C."/>
            <person name="LaButti K."/>
            <person name="Lindquist E.A."/>
            <person name="Lipzen A."/>
            <person name="Lundell T."/>
            <person name="Morin E."/>
            <person name="Murat C."/>
            <person name="Riley R."/>
            <person name="Ohm R."/>
            <person name="Sun H."/>
            <person name="Tunlid A."/>
            <person name="Henrissat B."/>
            <person name="Grigoriev I.V."/>
            <person name="Hibbett D.S."/>
            <person name="Martin F."/>
        </authorList>
    </citation>
    <scope>NUCLEOTIDE SEQUENCE [LARGE SCALE GENOMIC DNA]</scope>
    <source>
        <strain evidence="3">Ve08.2h10</strain>
    </source>
</reference>
<feature type="domain" description="Protein kinase" evidence="1">
    <location>
        <begin position="1"/>
        <end position="133"/>
    </location>
</feature>
<organism evidence="2 3">
    <name type="scientific">Paxillus rubicundulus Ve08.2h10</name>
    <dbReference type="NCBI Taxonomy" id="930991"/>
    <lineage>
        <taxon>Eukaryota</taxon>
        <taxon>Fungi</taxon>
        <taxon>Dikarya</taxon>
        <taxon>Basidiomycota</taxon>
        <taxon>Agaricomycotina</taxon>
        <taxon>Agaricomycetes</taxon>
        <taxon>Agaricomycetidae</taxon>
        <taxon>Boletales</taxon>
        <taxon>Paxilineae</taxon>
        <taxon>Paxillaceae</taxon>
        <taxon>Paxillus</taxon>
    </lineage>
</organism>
<sequence>MDNGTLTYYLQRNKEQFSLRGRLELLRDVAAGLRYRKESFSHSNLKLVPQPFAIAFLLYRSWGPHGSTSYFRLTSLGSNVLVSAPGRAQLSDFGLSGITKEFLGTSYLPSSMNGTSRWAAPEIFTTYDDESSA</sequence>
<protein>
    <recommendedName>
        <fullName evidence="1">Protein kinase domain-containing protein</fullName>
    </recommendedName>
</protein>
<keyword evidence="3" id="KW-1185">Reference proteome</keyword>
<dbReference type="AlphaFoldDB" id="A0A0D0E326"/>
<gene>
    <name evidence="2" type="ORF">PAXRUDRAFT_13840</name>
</gene>
<dbReference type="GO" id="GO:0005524">
    <property type="term" value="F:ATP binding"/>
    <property type="evidence" value="ECO:0007669"/>
    <property type="project" value="InterPro"/>
</dbReference>
<proteinExistence type="predicted"/>
<dbReference type="InParanoid" id="A0A0D0E326"/>
<dbReference type="GO" id="GO:0004672">
    <property type="term" value="F:protein kinase activity"/>
    <property type="evidence" value="ECO:0007669"/>
    <property type="project" value="InterPro"/>
</dbReference>
<dbReference type="Proteomes" id="UP000054538">
    <property type="component" value="Unassembled WGS sequence"/>
</dbReference>
<dbReference type="OrthoDB" id="5809314at2759"/>
<evidence type="ECO:0000313" key="3">
    <source>
        <dbReference type="Proteomes" id="UP000054538"/>
    </source>
</evidence>
<dbReference type="InterPro" id="IPR000719">
    <property type="entry name" value="Prot_kinase_dom"/>
</dbReference>
<reference evidence="2 3" key="1">
    <citation type="submission" date="2014-04" db="EMBL/GenBank/DDBJ databases">
        <authorList>
            <consortium name="DOE Joint Genome Institute"/>
            <person name="Kuo A."/>
            <person name="Kohler A."/>
            <person name="Jargeat P."/>
            <person name="Nagy L.G."/>
            <person name="Floudas D."/>
            <person name="Copeland A."/>
            <person name="Barry K.W."/>
            <person name="Cichocki N."/>
            <person name="Veneault-Fourrey C."/>
            <person name="LaButti K."/>
            <person name="Lindquist E.A."/>
            <person name="Lipzen A."/>
            <person name="Lundell T."/>
            <person name="Morin E."/>
            <person name="Murat C."/>
            <person name="Sun H."/>
            <person name="Tunlid A."/>
            <person name="Henrissat B."/>
            <person name="Grigoriev I.V."/>
            <person name="Hibbett D.S."/>
            <person name="Martin F."/>
            <person name="Nordberg H.P."/>
            <person name="Cantor M.N."/>
            <person name="Hua S.X."/>
        </authorList>
    </citation>
    <scope>NUCLEOTIDE SEQUENCE [LARGE SCALE GENOMIC DNA]</scope>
    <source>
        <strain evidence="2 3">Ve08.2h10</strain>
    </source>
</reference>
<dbReference type="HOGENOM" id="CLU_1907351_0_0_1"/>
<dbReference type="EMBL" id="KN825399">
    <property type="protein sequence ID" value="KIK91330.1"/>
    <property type="molecule type" value="Genomic_DNA"/>
</dbReference>
<name>A0A0D0E326_9AGAM</name>
<dbReference type="STRING" id="930991.A0A0D0E326"/>
<evidence type="ECO:0000313" key="2">
    <source>
        <dbReference type="EMBL" id="KIK91330.1"/>
    </source>
</evidence>
<dbReference type="SUPFAM" id="SSF56112">
    <property type="entry name" value="Protein kinase-like (PK-like)"/>
    <property type="match status" value="1"/>
</dbReference>
<accession>A0A0D0E326</accession>
<evidence type="ECO:0000259" key="1">
    <source>
        <dbReference type="PROSITE" id="PS50011"/>
    </source>
</evidence>